<sequence length="202" mass="21862">MRRRPALDAPPPPSASHAAPPFPQRRAARSPAPPSLPLPQGRAAPHRPASDSRAARLPGRRPAPPLGASSAGVRRPRAARPQPTSGARAPPVPGRRPTPARRPSRPEPQKETMLVLEENQSLENALRALLQELVLKVVLLRALPLSFSRNLGFHMMKSSMICVQNCGNVNDNGSDRISWLLLCCTAGTVTVLHSRNSNRNNQ</sequence>
<evidence type="ECO:0000313" key="2">
    <source>
        <dbReference type="EMBL" id="WVZ97597.1"/>
    </source>
</evidence>
<dbReference type="EMBL" id="CP144754">
    <property type="protein sequence ID" value="WVZ97597.1"/>
    <property type="molecule type" value="Genomic_DNA"/>
</dbReference>
<organism evidence="2 3">
    <name type="scientific">Paspalum notatum var. saurae</name>
    <dbReference type="NCBI Taxonomy" id="547442"/>
    <lineage>
        <taxon>Eukaryota</taxon>
        <taxon>Viridiplantae</taxon>
        <taxon>Streptophyta</taxon>
        <taxon>Embryophyta</taxon>
        <taxon>Tracheophyta</taxon>
        <taxon>Spermatophyta</taxon>
        <taxon>Magnoliopsida</taxon>
        <taxon>Liliopsida</taxon>
        <taxon>Poales</taxon>
        <taxon>Poaceae</taxon>
        <taxon>PACMAD clade</taxon>
        <taxon>Panicoideae</taxon>
        <taxon>Andropogonodae</taxon>
        <taxon>Paspaleae</taxon>
        <taxon>Paspalinae</taxon>
        <taxon>Paspalum</taxon>
    </lineage>
</organism>
<evidence type="ECO:0000256" key="1">
    <source>
        <dbReference type="SAM" id="MobiDB-lite"/>
    </source>
</evidence>
<proteinExistence type="predicted"/>
<reference evidence="2 3" key="1">
    <citation type="submission" date="2024-02" db="EMBL/GenBank/DDBJ databases">
        <title>High-quality chromosome-scale genome assembly of Pensacola bahiagrass (Paspalum notatum Flugge var. saurae).</title>
        <authorList>
            <person name="Vega J.M."/>
            <person name="Podio M."/>
            <person name="Orjuela J."/>
            <person name="Siena L.A."/>
            <person name="Pessino S.C."/>
            <person name="Combes M.C."/>
            <person name="Mariac C."/>
            <person name="Albertini E."/>
            <person name="Pupilli F."/>
            <person name="Ortiz J.P.A."/>
            <person name="Leblanc O."/>
        </authorList>
    </citation>
    <scope>NUCLEOTIDE SEQUENCE [LARGE SCALE GENOMIC DNA]</scope>
    <source>
        <strain evidence="2">R1</strain>
        <tissue evidence="2">Leaf</tissue>
    </source>
</reference>
<name>A0AAQ3UWB2_PASNO</name>
<evidence type="ECO:0000313" key="3">
    <source>
        <dbReference type="Proteomes" id="UP001341281"/>
    </source>
</evidence>
<dbReference type="AlphaFoldDB" id="A0AAQ3UWB2"/>
<accession>A0AAQ3UWB2</accession>
<protein>
    <submittedName>
        <fullName evidence="2">Uncharacterized protein</fullName>
    </submittedName>
</protein>
<feature type="region of interest" description="Disordered" evidence="1">
    <location>
        <begin position="1"/>
        <end position="110"/>
    </location>
</feature>
<gene>
    <name evidence="2" type="ORF">U9M48_043118</name>
</gene>
<keyword evidence="3" id="KW-1185">Reference proteome</keyword>
<dbReference type="Proteomes" id="UP001341281">
    <property type="component" value="Chromosome 10"/>
</dbReference>